<feature type="domain" description="PAC" evidence="2">
    <location>
        <begin position="78"/>
        <end position="132"/>
    </location>
</feature>
<dbReference type="InterPro" id="IPR013767">
    <property type="entry name" value="PAS_fold"/>
</dbReference>
<evidence type="ECO:0000313" key="6">
    <source>
        <dbReference type="Proteomes" id="UP000286734"/>
    </source>
</evidence>
<dbReference type="PROSITE" id="PS50112">
    <property type="entry name" value="PAS"/>
    <property type="match status" value="1"/>
</dbReference>
<sequence>MSLNVLPLEVLEAVLDQLAESVLITDSAGRILYVNEAFEQLTGYRREEVLGKNPKLLKSGYHTKEFYRQFWQQILAGIPYRGYFVNRRKDGSLYTEEKIVTPVRNSSGEVAYLVATSRDVTEEMAFRAKLEHLATYDPLTQLLNRRAFIEKVEGELISVNEGRALAYIDLDRFKMVNDLLGHQVGDSILAELGRRLQAALPQAIVGRMGGDEFAAWYPAAAESEAKAKGKLLLDAINMEIHVQGQPVHLEGSMGVALFPDHGATLSELLRRADLAMYRAKLFRLPEPEVFTPDLEGLTPKALSYEAALHRALAAGDAQLVFQSLLDLKEETLTHAEALFRIPSPEGLINPLVHLDLSRRSVNEALDRFVINQARSLQGKYPQLTLWLNITPWSLSDPAFLALLYQEVERGLQTDRVILEISEQLVQPQLSRIAPALWRLRNLGIRLALDDFGAGQISLTYLKSLPINFLKISREFFWAHRGSNGTPAPVLRHIVEMAHELGLSVVLEGVETKEDLNLARALNVDLVQGYFVHTPDTSPRVGLNQGGQPV</sequence>
<feature type="domain" description="EAL" evidence="3">
    <location>
        <begin position="301"/>
        <end position="548"/>
    </location>
</feature>
<dbReference type="Gene3D" id="3.20.20.450">
    <property type="entry name" value="EAL domain"/>
    <property type="match status" value="1"/>
</dbReference>
<dbReference type="PROSITE" id="PS50113">
    <property type="entry name" value="PAC"/>
    <property type="match status" value="1"/>
</dbReference>
<protein>
    <submittedName>
        <fullName evidence="5">GGDEF domain-containing protein</fullName>
    </submittedName>
</protein>
<dbReference type="NCBIfam" id="TIGR00229">
    <property type="entry name" value="sensory_box"/>
    <property type="match status" value="1"/>
</dbReference>
<dbReference type="Pfam" id="PF00989">
    <property type="entry name" value="PAS"/>
    <property type="match status" value="1"/>
</dbReference>
<dbReference type="InterPro" id="IPR000160">
    <property type="entry name" value="GGDEF_dom"/>
</dbReference>
<evidence type="ECO:0000259" key="4">
    <source>
        <dbReference type="PROSITE" id="PS50887"/>
    </source>
</evidence>
<dbReference type="InterPro" id="IPR000700">
    <property type="entry name" value="PAS-assoc_C"/>
</dbReference>
<dbReference type="CDD" id="cd00130">
    <property type="entry name" value="PAS"/>
    <property type="match status" value="1"/>
</dbReference>
<dbReference type="SUPFAM" id="SSF55073">
    <property type="entry name" value="Nucleotide cyclase"/>
    <property type="match status" value="1"/>
</dbReference>
<comment type="caution">
    <text evidence="5">The sequence shown here is derived from an EMBL/GenBank/DDBJ whole genome shotgun (WGS) entry which is preliminary data.</text>
</comment>
<dbReference type="InterPro" id="IPR001633">
    <property type="entry name" value="EAL_dom"/>
</dbReference>
<dbReference type="PANTHER" id="PTHR44757:SF2">
    <property type="entry name" value="BIOFILM ARCHITECTURE MAINTENANCE PROTEIN MBAA"/>
    <property type="match status" value="1"/>
</dbReference>
<accession>A0A430RGB0</accession>
<dbReference type="InterPro" id="IPR043128">
    <property type="entry name" value="Rev_trsase/Diguanyl_cyclase"/>
</dbReference>
<dbReference type="PANTHER" id="PTHR44757">
    <property type="entry name" value="DIGUANYLATE CYCLASE DGCP"/>
    <property type="match status" value="1"/>
</dbReference>
<dbReference type="RefSeq" id="WP_015717092.1">
    <property type="nucleotide sequence ID" value="NZ_PELP01000050.1"/>
</dbReference>
<dbReference type="SMART" id="SM00086">
    <property type="entry name" value="PAC"/>
    <property type="match status" value="1"/>
</dbReference>
<dbReference type="AlphaFoldDB" id="A0A430RGB0"/>
<evidence type="ECO:0000259" key="3">
    <source>
        <dbReference type="PROSITE" id="PS50883"/>
    </source>
</evidence>
<dbReference type="InterPro" id="IPR000014">
    <property type="entry name" value="PAS"/>
</dbReference>
<dbReference type="InterPro" id="IPR001610">
    <property type="entry name" value="PAC"/>
</dbReference>
<dbReference type="InterPro" id="IPR035919">
    <property type="entry name" value="EAL_sf"/>
</dbReference>
<dbReference type="SUPFAM" id="SSF55785">
    <property type="entry name" value="PYP-like sensor domain (PAS domain)"/>
    <property type="match status" value="1"/>
</dbReference>
<organism evidence="5 6">
    <name type="scientific">Thermus scotoductus</name>
    <dbReference type="NCBI Taxonomy" id="37636"/>
    <lineage>
        <taxon>Bacteria</taxon>
        <taxon>Thermotogati</taxon>
        <taxon>Deinococcota</taxon>
        <taxon>Deinococci</taxon>
        <taxon>Thermales</taxon>
        <taxon>Thermaceae</taxon>
        <taxon>Thermus</taxon>
    </lineage>
</organism>
<proteinExistence type="predicted"/>
<dbReference type="SMART" id="SM00091">
    <property type="entry name" value="PAS"/>
    <property type="match status" value="1"/>
</dbReference>
<dbReference type="SMART" id="SM00052">
    <property type="entry name" value="EAL"/>
    <property type="match status" value="1"/>
</dbReference>
<dbReference type="CDD" id="cd01948">
    <property type="entry name" value="EAL"/>
    <property type="match status" value="1"/>
</dbReference>
<dbReference type="Gene3D" id="3.30.450.20">
    <property type="entry name" value="PAS domain"/>
    <property type="match status" value="1"/>
</dbReference>
<dbReference type="Pfam" id="PF00563">
    <property type="entry name" value="EAL"/>
    <property type="match status" value="1"/>
</dbReference>
<dbReference type="InterPro" id="IPR029787">
    <property type="entry name" value="Nucleotide_cyclase"/>
</dbReference>
<dbReference type="Pfam" id="PF00990">
    <property type="entry name" value="GGDEF"/>
    <property type="match status" value="1"/>
</dbReference>
<feature type="domain" description="PAS" evidence="1">
    <location>
        <begin position="7"/>
        <end position="53"/>
    </location>
</feature>
<evidence type="ECO:0000259" key="1">
    <source>
        <dbReference type="PROSITE" id="PS50112"/>
    </source>
</evidence>
<evidence type="ECO:0000313" key="5">
    <source>
        <dbReference type="EMBL" id="RTH07015.1"/>
    </source>
</evidence>
<dbReference type="SMART" id="SM00267">
    <property type="entry name" value="GGDEF"/>
    <property type="match status" value="1"/>
</dbReference>
<evidence type="ECO:0000259" key="2">
    <source>
        <dbReference type="PROSITE" id="PS50113"/>
    </source>
</evidence>
<reference evidence="5 6" key="1">
    <citation type="journal article" date="2019" name="Extremophiles">
        <title>Biogeography of thermophiles and predominance of Thermus scotoductus in domestic water heaters.</title>
        <authorList>
            <person name="Wilpiszeski R.L."/>
            <person name="Zhang Z."/>
            <person name="House C.H."/>
        </authorList>
    </citation>
    <scope>NUCLEOTIDE SEQUENCE [LARGE SCALE GENOMIC DNA]</scope>
    <source>
        <strain evidence="5 6">34_S34</strain>
    </source>
</reference>
<feature type="domain" description="GGDEF" evidence="4">
    <location>
        <begin position="161"/>
        <end position="292"/>
    </location>
</feature>
<dbReference type="PROSITE" id="PS50887">
    <property type="entry name" value="GGDEF"/>
    <property type="match status" value="1"/>
</dbReference>
<dbReference type="PROSITE" id="PS50883">
    <property type="entry name" value="EAL"/>
    <property type="match status" value="1"/>
</dbReference>
<name>A0A430RGB0_THESC</name>
<dbReference type="InterPro" id="IPR052155">
    <property type="entry name" value="Biofilm_reg_signaling"/>
</dbReference>
<dbReference type="GO" id="GO:0006355">
    <property type="term" value="P:regulation of DNA-templated transcription"/>
    <property type="evidence" value="ECO:0007669"/>
    <property type="project" value="InterPro"/>
</dbReference>
<dbReference type="SUPFAM" id="SSF141868">
    <property type="entry name" value="EAL domain-like"/>
    <property type="match status" value="1"/>
</dbReference>
<dbReference type="NCBIfam" id="TIGR00254">
    <property type="entry name" value="GGDEF"/>
    <property type="match status" value="1"/>
</dbReference>
<dbReference type="InterPro" id="IPR035965">
    <property type="entry name" value="PAS-like_dom_sf"/>
</dbReference>
<dbReference type="Proteomes" id="UP000286734">
    <property type="component" value="Unassembled WGS sequence"/>
</dbReference>
<gene>
    <name evidence="5" type="ORF">CSW47_02455</name>
</gene>
<dbReference type="EMBL" id="PELP01000050">
    <property type="protein sequence ID" value="RTH07015.1"/>
    <property type="molecule type" value="Genomic_DNA"/>
</dbReference>
<dbReference type="CDD" id="cd01949">
    <property type="entry name" value="GGDEF"/>
    <property type="match status" value="1"/>
</dbReference>
<dbReference type="Gene3D" id="3.30.70.270">
    <property type="match status" value="1"/>
</dbReference>